<reference evidence="11 12" key="1">
    <citation type="journal article" date="2024" name="bioRxiv">
        <title>A reference genome for Trichogramma kaykai: A tiny desert-dwelling parasitoid wasp with competing sex-ratio distorters.</title>
        <authorList>
            <person name="Culotta J."/>
            <person name="Lindsey A.R."/>
        </authorList>
    </citation>
    <scope>NUCLEOTIDE SEQUENCE [LARGE SCALE GENOMIC DNA]</scope>
    <source>
        <strain evidence="11 12">KSX58</strain>
    </source>
</reference>
<proteinExistence type="inferred from homology"/>
<dbReference type="InterPro" id="IPR020845">
    <property type="entry name" value="AMP-binding_CS"/>
</dbReference>
<evidence type="ECO:0000256" key="2">
    <source>
        <dbReference type="ARBA" id="ARBA00022598"/>
    </source>
</evidence>
<evidence type="ECO:0000256" key="7">
    <source>
        <dbReference type="ARBA" id="ARBA00048277"/>
    </source>
</evidence>
<evidence type="ECO:0000256" key="3">
    <source>
        <dbReference type="ARBA" id="ARBA00037247"/>
    </source>
</evidence>
<dbReference type="SUPFAM" id="SSF56801">
    <property type="entry name" value="Acetyl-CoA synthetase-like"/>
    <property type="match status" value="1"/>
</dbReference>
<evidence type="ECO:0000256" key="1">
    <source>
        <dbReference type="ARBA" id="ARBA00006432"/>
    </source>
</evidence>
<comment type="caution">
    <text evidence="11">The sequence shown here is derived from an EMBL/GenBank/DDBJ whole genome shotgun (WGS) entry which is preliminary data.</text>
</comment>
<protein>
    <recommendedName>
        <fullName evidence="5">Medium-chain acyl-CoA ligase ACSF2, mitochondrial</fullName>
        <ecNumber evidence="4">6.2.1.2</ecNumber>
    </recommendedName>
</protein>
<accession>A0ABD2XBW6</accession>
<dbReference type="Proteomes" id="UP001627154">
    <property type="component" value="Unassembled WGS sequence"/>
</dbReference>
<feature type="domain" description="AMP-dependent synthetase/ligase" evidence="9">
    <location>
        <begin position="56"/>
        <end position="440"/>
    </location>
</feature>
<evidence type="ECO:0000259" key="9">
    <source>
        <dbReference type="Pfam" id="PF00501"/>
    </source>
</evidence>
<dbReference type="InterPro" id="IPR000873">
    <property type="entry name" value="AMP-dep_synth/lig_dom"/>
</dbReference>
<dbReference type="EC" id="6.2.1.2" evidence="4"/>
<comment type="catalytic activity">
    <reaction evidence="6">
        <text>octanoate + ATP + CoA = octanoyl-CoA + AMP + diphosphate</text>
        <dbReference type="Rhea" id="RHEA:33631"/>
        <dbReference type="ChEBI" id="CHEBI:25646"/>
        <dbReference type="ChEBI" id="CHEBI:30616"/>
        <dbReference type="ChEBI" id="CHEBI:33019"/>
        <dbReference type="ChEBI" id="CHEBI:57287"/>
        <dbReference type="ChEBI" id="CHEBI:57386"/>
        <dbReference type="ChEBI" id="CHEBI:456215"/>
    </reaction>
</comment>
<comment type="catalytic activity">
    <reaction evidence="7">
        <text>a medium-chain fatty acid + ATP + CoA = a medium-chain fatty acyl-CoA + AMP + diphosphate</text>
        <dbReference type="Rhea" id="RHEA:48340"/>
        <dbReference type="ChEBI" id="CHEBI:30616"/>
        <dbReference type="ChEBI" id="CHEBI:33019"/>
        <dbReference type="ChEBI" id="CHEBI:57287"/>
        <dbReference type="ChEBI" id="CHEBI:59558"/>
        <dbReference type="ChEBI" id="CHEBI:90546"/>
        <dbReference type="ChEBI" id="CHEBI:456215"/>
        <dbReference type="EC" id="6.2.1.2"/>
    </reaction>
</comment>
<keyword evidence="12" id="KW-1185">Reference proteome</keyword>
<evidence type="ECO:0000256" key="8">
    <source>
        <dbReference type="SAM" id="MobiDB-lite"/>
    </source>
</evidence>
<feature type="region of interest" description="Disordered" evidence="8">
    <location>
        <begin position="221"/>
        <end position="240"/>
    </location>
</feature>
<keyword evidence="2" id="KW-0436">Ligase</keyword>
<feature type="compositionally biased region" description="Polar residues" evidence="8">
    <location>
        <begin position="227"/>
        <end position="240"/>
    </location>
</feature>
<dbReference type="PANTHER" id="PTHR43201">
    <property type="entry name" value="ACYL-COA SYNTHETASE"/>
    <property type="match status" value="1"/>
</dbReference>
<dbReference type="PANTHER" id="PTHR43201:SF5">
    <property type="entry name" value="MEDIUM-CHAIN ACYL-COA LIGASE ACSF2, MITOCHONDRIAL"/>
    <property type="match status" value="1"/>
</dbReference>
<dbReference type="InterPro" id="IPR045851">
    <property type="entry name" value="AMP-bd_C_sf"/>
</dbReference>
<evidence type="ECO:0000313" key="12">
    <source>
        <dbReference type="Proteomes" id="UP001627154"/>
    </source>
</evidence>
<dbReference type="Gene3D" id="3.30.300.30">
    <property type="match status" value="1"/>
</dbReference>
<dbReference type="Gene3D" id="3.40.50.12780">
    <property type="entry name" value="N-terminal domain of ligase-like"/>
    <property type="match status" value="1"/>
</dbReference>
<organism evidence="11 12">
    <name type="scientific">Trichogramma kaykai</name>
    <dbReference type="NCBI Taxonomy" id="54128"/>
    <lineage>
        <taxon>Eukaryota</taxon>
        <taxon>Metazoa</taxon>
        <taxon>Ecdysozoa</taxon>
        <taxon>Arthropoda</taxon>
        <taxon>Hexapoda</taxon>
        <taxon>Insecta</taxon>
        <taxon>Pterygota</taxon>
        <taxon>Neoptera</taxon>
        <taxon>Endopterygota</taxon>
        <taxon>Hymenoptera</taxon>
        <taxon>Apocrita</taxon>
        <taxon>Proctotrupomorpha</taxon>
        <taxon>Chalcidoidea</taxon>
        <taxon>Trichogrammatidae</taxon>
        <taxon>Trichogramma</taxon>
    </lineage>
</organism>
<name>A0ABD2XBW6_9HYME</name>
<feature type="domain" description="AMP-binding enzyme C-terminal" evidence="10">
    <location>
        <begin position="491"/>
        <end position="567"/>
    </location>
</feature>
<evidence type="ECO:0000256" key="4">
    <source>
        <dbReference type="ARBA" id="ARBA00039009"/>
    </source>
</evidence>
<dbReference type="Pfam" id="PF13193">
    <property type="entry name" value="AMP-binding_C"/>
    <property type="match status" value="1"/>
</dbReference>
<evidence type="ECO:0000313" key="11">
    <source>
        <dbReference type="EMBL" id="KAL3402424.1"/>
    </source>
</evidence>
<comment type="similarity">
    <text evidence="1">Belongs to the ATP-dependent AMP-binding enzyme family.</text>
</comment>
<dbReference type="Pfam" id="PF00501">
    <property type="entry name" value="AMP-binding"/>
    <property type="match status" value="1"/>
</dbReference>
<dbReference type="FunFam" id="3.30.300.30:FF:000008">
    <property type="entry name" value="2,3-dihydroxybenzoate-AMP ligase"/>
    <property type="match status" value="1"/>
</dbReference>
<dbReference type="PROSITE" id="PS00455">
    <property type="entry name" value="AMP_BINDING"/>
    <property type="match status" value="1"/>
</dbReference>
<sequence length="589" mass="65229">MLSSLRKAQSALNGLSKQPLPGACRWLHASSDDGLSYMHNPGTGPLLETTIGHLAQRAAERWPDEVCVHDLADSGLCLTYSQLLRRADRLAAGLREIGLRPGDRIGIWGPNSHHWLLAYVASARAGLICAGINPFYQQSEIEYCVKKIEAKAVFAPRAYRSQNYADMLLKVKGGDRSSSSSSSLEHLIIYSDDDHVAGTRKCSDLELLASSIQAEAIGREQEEISPRSGTNIQFTSGTTGNPKATLISHRSMVNNSRQAVERLGISRGARVCLNVPYFHAFGMIMGVSGPFHAGSRVVLESPTFNPARSIEAIVRHKCDVTFGTPTMWINMIDVQRRTGARVDTLWTGSIGGAPASPSLYQNVREHLRMDQIKSIYGLTECTAICNQSLRDETLELTDTTIGYISDHTEIKVIDENGDTVPMGKPGELCVRGYSTMMRYWGDEENTRRTLQADGWLRTGDQYVLRPDGYGHIVGRIKDMLIRGGENIFPKEIEVFLESHPAVLEAQVFGVHDDTYGEEVCACIRLKDDAKRFTRDDIVEYAKGRLAAFKVPKYVNLRSEFPKTTSGKIQKFKLKRELEELGVVPKAPPS</sequence>
<dbReference type="EMBL" id="JBJJXI010000034">
    <property type="protein sequence ID" value="KAL3402424.1"/>
    <property type="molecule type" value="Genomic_DNA"/>
</dbReference>
<dbReference type="AlphaFoldDB" id="A0ABD2XBW6"/>
<evidence type="ECO:0000256" key="5">
    <source>
        <dbReference type="ARBA" id="ARBA00039638"/>
    </source>
</evidence>
<gene>
    <name evidence="11" type="ORF">TKK_004385</name>
</gene>
<evidence type="ECO:0000256" key="6">
    <source>
        <dbReference type="ARBA" id="ARBA00047319"/>
    </source>
</evidence>
<dbReference type="InterPro" id="IPR025110">
    <property type="entry name" value="AMP-bd_C"/>
</dbReference>
<evidence type="ECO:0000259" key="10">
    <source>
        <dbReference type="Pfam" id="PF13193"/>
    </source>
</evidence>
<dbReference type="InterPro" id="IPR042099">
    <property type="entry name" value="ANL_N_sf"/>
</dbReference>
<comment type="function">
    <text evidence="3">Acyl-CoA synthases catalyze the initial reaction in fatty acid metabolism, by forming a thioester with CoA. Has some preference toward medium-chain substrates. Plays a role in adipocyte differentiation.</text>
</comment>
<dbReference type="GO" id="GO:0031956">
    <property type="term" value="F:medium-chain fatty acid-CoA ligase activity"/>
    <property type="evidence" value="ECO:0007669"/>
    <property type="project" value="UniProtKB-EC"/>
</dbReference>